<evidence type="ECO:0000313" key="2">
    <source>
        <dbReference type="Proteomes" id="UP000015104"/>
    </source>
</evidence>
<dbReference type="EnsemblMetazoa" id="tetur33g01130.1">
    <property type="protein sequence ID" value="tetur33g01130.1"/>
    <property type="gene ID" value="tetur33g01130"/>
</dbReference>
<dbReference type="EMBL" id="CAEY01000947">
    <property type="status" value="NOT_ANNOTATED_CDS"/>
    <property type="molecule type" value="Genomic_DNA"/>
</dbReference>
<evidence type="ECO:0000313" key="1">
    <source>
        <dbReference type="EnsemblMetazoa" id="tetur33g01130.1"/>
    </source>
</evidence>
<dbReference type="AlphaFoldDB" id="T1L2J0"/>
<proteinExistence type="predicted"/>
<reference evidence="1" key="2">
    <citation type="submission" date="2015-06" db="UniProtKB">
        <authorList>
            <consortium name="EnsemblMetazoa"/>
        </authorList>
    </citation>
    <scope>IDENTIFICATION</scope>
</reference>
<keyword evidence="2" id="KW-1185">Reference proteome</keyword>
<protein>
    <submittedName>
        <fullName evidence="1">Uncharacterized protein</fullName>
    </submittedName>
</protein>
<accession>T1L2J0</accession>
<reference evidence="2" key="1">
    <citation type="submission" date="2011-08" db="EMBL/GenBank/DDBJ databases">
        <authorList>
            <person name="Rombauts S."/>
        </authorList>
    </citation>
    <scope>NUCLEOTIDE SEQUENCE</scope>
    <source>
        <strain evidence="2">London</strain>
    </source>
</reference>
<sequence length="21" mass="2557">MVWFLVYFVSNNQVNVVQKNK</sequence>
<dbReference type="Proteomes" id="UP000015104">
    <property type="component" value="Unassembled WGS sequence"/>
</dbReference>
<dbReference type="HOGENOM" id="CLU_3427069_0_0_1"/>
<organism evidence="1 2">
    <name type="scientific">Tetranychus urticae</name>
    <name type="common">Two-spotted spider mite</name>
    <dbReference type="NCBI Taxonomy" id="32264"/>
    <lineage>
        <taxon>Eukaryota</taxon>
        <taxon>Metazoa</taxon>
        <taxon>Ecdysozoa</taxon>
        <taxon>Arthropoda</taxon>
        <taxon>Chelicerata</taxon>
        <taxon>Arachnida</taxon>
        <taxon>Acari</taxon>
        <taxon>Acariformes</taxon>
        <taxon>Trombidiformes</taxon>
        <taxon>Prostigmata</taxon>
        <taxon>Eleutherengona</taxon>
        <taxon>Raphignathae</taxon>
        <taxon>Tetranychoidea</taxon>
        <taxon>Tetranychidae</taxon>
        <taxon>Tetranychus</taxon>
    </lineage>
</organism>
<name>T1L2J0_TETUR</name>